<name>A0A381XAT7_9ZZZZ</name>
<organism evidence="1">
    <name type="scientific">marine metagenome</name>
    <dbReference type="NCBI Taxonomy" id="408172"/>
    <lineage>
        <taxon>unclassified sequences</taxon>
        <taxon>metagenomes</taxon>
        <taxon>ecological metagenomes</taxon>
    </lineage>
</organism>
<protein>
    <recommendedName>
        <fullName evidence="2">SnoaL-like domain-containing protein</fullName>
    </recommendedName>
</protein>
<evidence type="ECO:0008006" key="2">
    <source>
        <dbReference type="Google" id="ProtNLM"/>
    </source>
</evidence>
<reference evidence="1" key="1">
    <citation type="submission" date="2018-05" db="EMBL/GenBank/DDBJ databases">
        <authorList>
            <person name="Lanie J.A."/>
            <person name="Ng W.-L."/>
            <person name="Kazmierczak K.M."/>
            <person name="Andrzejewski T.M."/>
            <person name="Davidsen T.M."/>
            <person name="Wayne K.J."/>
            <person name="Tettelin H."/>
            <person name="Glass J.I."/>
            <person name="Rusch D."/>
            <person name="Podicherti R."/>
            <person name="Tsui H.-C.T."/>
            <person name="Winkler M.E."/>
        </authorList>
    </citation>
    <scope>NUCLEOTIDE SEQUENCE</scope>
</reference>
<sequence>MRTMVLIFIFINWMILGLNFTSPVLAADTKKFSELLGEIDKLVCTNPEKISQYYDPKLVIMIDDKRALLENRIKDYRQMMSELVGMKCRINRKVLAGMTGKQIGYVLVDEQISVTAENVHIDERQHSVCSYIFSKGNGDWKIKLEHCSSLPDYIIQPGEDALYYFHNPVY</sequence>
<dbReference type="AlphaFoldDB" id="A0A381XAT7"/>
<accession>A0A381XAT7</accession>
<dbReference type="EMBL" id="UINC01014516">
    <property type="protein sequence ID" value="SVA61866.1"/>
    <property type="molecule type" value="Genomic_DNA"/>
</dbReference>
<proteinExistence type="predicted"/>
<evidence type="ECO:0000313" key="1">
    <source>
        <dbReference type="EMBL" id="SVA61866.1"/>
    </source>
</evidence>
<gene>
    <name evidence="1" type="ORF">METZ01_LOCUS114720</name>
</gene>